<dbReference type="InterPro" id="IPR010126">
    <property type="entry name" value="Esterase_phb"/>
</dbReference>
<feature type="domain" description="GH29D-like beta-sandwich" evidence="4">
    <location>
        <begin position="347"/>
        <end position="413"/>
    </location>
</feature>
<dbReference type="Gene3D" id="3.40.50.1820">
    <property type="entry name" value="alpha/beta hydrolase"/>
    <property type="match status" value="1"/>
</dbReference>
<evidence type="ECO:0000259" key="4">
    <source>
        <dbReference type="Pfam" id="PF13290"/>
    </source>
</evidence>
<protein>
    <submittedName>
        <fullName evidence="5">Poly(Hydroxyalkanoate) depolymerase family esterase</fullName>
    </submittedName>
</protein>
<evidence type="ECO:0000313" key="6">
    <source>
        <dbReference type="Proteomes" id="UP000245634"/>
    </source>
</evidence>
<dbReference type="Proteomes" id="UP000245634">
    <property type="component" value="Unassembled WGS sequence"/>
</dbReference>
<dbReference type="GO" id="GO:0005576">
    <property type="term" value="C:extracellular region"/>
    <property type="evidence" value="ECO:0007669"/>
    <property type="project" value="InterPro"/>
</dbReference>
<dbReference type="InterPro" id="IPR050955">
    <property type="entry name" value="Plant_Biomass_Hydrol_Est"/>
</dbReference>
<accession>A0A316D9U5</accession>
<dbReference type="InterPro" id="IPR029058">
    <property type="entry name" value="AB_hydrolase_fold"/>
</dbReference>
<dbReference type="InterPro" id="IPR059177">
    <property type="entry name" value="GH29D-like_dom"/>
</dbReference>
<evidence type="ECO:0000256" key="2">
    <source>
        <dbReference type="ARBA" id="ARBA00022801"/>
    </source>
</evidence>
<feature type="chain" id="PRO_5016382443" evidence="3">
    <location>
        <begin position="33"/>
        <end position="767"/>
    </location>
</feature>
<sequence>MKMRKWLLGTVVWMLLLALVAPSLLTQSAAAAAGTWEQFNYSGTPGARPYFVYTPANYTPGTPVPLVVMLHGCTQTPADFSAGTQMNALADTNQFIVVYPQQTSTYNQNQCWNWFDTAHMSRGSGEPAIIAEITKSVMNNTSKWSVDSSRVYVTGLSAGAAMSAIMGATYPDLYAAIGVHSGLEYKSATTQTDALTAMRQGGPNPTTQGQAAYNAMGAYARVMPTIVFQGTGDYTVYPVNGDQVIQQYMQTDKLASNSAYNASFNSPSKTTTGQVAGTSGKAYTTYQWNDNNGNVVEEYWKITSMGHAWSGGSTAGSYTDPNGPSASQAMYTFFMNHPQGPSVSASPAGGTYNNSVQITLSATPANASIYYTTDGTTPTTTSTKYTAPFTLSQSASVKYFAVDSGGKKSAVQTQVYTVNTPAPLITPSLVGNTFGGPVTVSLTSNDATASIYYTTDGTTPTTASAKYTAPLTFSASTTLKYFGKNTAGYSSQVQTQAYTITAFQLSATPAGGTYAGAQSVSLASNMPGAIYYTTDGTTPTTASALYNGPLSVTTSQTVKYIGVDLASNKSAVQSQVYTITTPPPVQTLTLPSIAAEDGYTYQFTTDGVPNSTNPYVEVGSTSLNHGEAGIVSFNTSTIPAGATIVSATLTMYRYDNTLFNYDLGPLTADIAPTTGFNNNYALESADYGAIAAVSNIGNFDALPTAQYQAISDSISTAALSYLNRGGKTQFRLHFQKPTNNAYMIDVLRFFSTNGSTTYAPTLTIQYQ</sequence>
<keyword evidence="6" id="KW-1185">Reference proteome</keyword>
<comment type="caution">
    <text evidence="5">The sequence shown here is derived from an EMBL/GenBank/DDBJ whole genome shotgun (WGS) entry which is preliminary data.</text>
</comment>
<evidence type="ECO:0000256" key="3">
    <source>
        <dbReference type="SAM" id="SignalP"/>
    </source>
</evidence>
<feature type="domain" description="GH29D-like beta-sandwich" evidence="4">
    <location>
        <begin position="509"/>
        <end position="574"/>
    </location>
</feature>
<dbReference type="SUPFAM" id="SSF53474">
    <property type="entry name" value="alpha/beta-Hydrolases"/>
    <property type="match status" value="1"/>
</dbReference>
<dbReference type="Pfam" id="PF10503">
    <property type="entry name" value="Esterase_PHB"/>
    <property type="match status" value="1"/>
</dbReference>
<keyword evidence="1 3" id="KW-0732">Signal</keyword>
<dbReference type="Pfam" id="PF13290">
    <property type="entry name" value="CHB_HEX_C_1"/>
    <property type="match status" value="3"/>
</dbReference>
<evidence type="ECO:0000256" key="1">
    <source>
        <dbReference type="ARBA" id="ARBA00022729"/>
    </source>
</evidence>
<feature type="signal peptide" evidence="3">
    <location>
        <begin position="1"/>
        <end position="32"/>
    </location>
</feature>
<evidence type="ECO:0000313" key="5">
    <source>
        <dbReference type="EMBL" id="PWK08969.1"/>
    </source>
</evidence>
<reference evidence="5 6" key="1">
    <citation type="submission" date="2018-05" db="EMBL/GenBank/DDBJ databases">
        <title>Genomic Encyclopedia of Type Strains, Phase IV (KMG-IV): sequencing the most valuable type-strain genomes for metagenomic binning, comparative biology and taxonomic classification.</title>
        <authorList>
            <person name="Goeker M."/>
        </authorList>
    </citation>
    <scope>NUCLEOTIDE SEQUENCE [LARGE SCALE GENOMIC DNA]</scope>
    <source>
        <strain evidence="5 6">DSM 18773</strain>
    </source>
</reference>
<dbReference type="AlphaFoldDB" id="A0A316D9U5"/>
<organism evidence="5 6">
    <name type="scientific">Tumebacillus permanentifrigoris</name>
    <dbReference type="NCBI Taxonomy" id="378543"/>
    <lineage>
        <taxon>Bacteria</taxon>
        <taxon>Bacillati</taxon>
        <taxon>Bacillota</taxon>
        <taxon>Bacilli</taxon>
        <taxon>Bacillales</taxon>
        <taxon>Alicyclobacillaceae</taxon>
        <taxon>Tumebacillus</taxon>
    </lineage>
</organism>
<dbReference type="EMBL" id="QGGL01000014">
    <property type="protein sequence ID" value="PWK08969.1"/>
    <property type="molecule type" value="Genomic_DNA"/>
</dbReference>
<dbReference type="PANTHER" id="PTHR43037:SF1">
    <property type="entry name" value="BLL1128 PROTEIN"/>
    <property type="match status" value="1"/>
</dbReference>
<proteinExistence type="predicted"/>
<dbReference type="GO" id="GO:0016787">
    <property type="term" value="F:hydrolase activity"/>
    <property type="evidence" value="ECO:0007669"/>
    <property type="project" value="UniProtKB-KW"/>
</dbReference>
<name>A0A316D9U5_9BACL</name>
<feature type="domain" description="GH29D-like beta-sandwich" evidence="4">
    <location>
        <begin position="431"/>
        <end position="495"/>
    </location>
</feature>
<keyword evidence="2" id="KW-0378">Hydrolase</keyword>
<dbReference type="NCBIfam" id="TIGR01840">
    <property type="entry name" value="esterase_phb"/>
    <property type="match status" value="1"/>
</dbReference>
<dbReference type="PANTHER" id="PTHR43037">
    <property type="entry name" value="UNNAMED PRODUCT-RELATED"/>
    <property type="match status" value="1"/>
</dbReference>
<dbReference type="RefSeq" id="WP_211320407.1">
    <property type="nucleotide sequence ID" value="NZ_QGGL01000014.1"/>
</dbReference>
<gene>
    <name evidence="5" type="ORF">C7459_11435</name>
</gene>